<evidence type="ECO:0000313" key="3">
    <source>
        <dbReference type="Proteomes" id="UP001501757"/>
    </source>
</evidence>
<evidence type="ECO:0000313" key="2">
    <source>
        <dbReference type="EMBL" id="GAA0370723.1"/>
    </source>
</evidence>
<feature type="signal peptide" evidence="1">
    <location>
        <begin position="1"/>
        <end position="20"/>
    </location>
</feature>
<evidence type="ECO:0000256" key="1">
    <source>
        <dbReference type="SAM" id="SignalP"/>
    </source>
</evidence>
<feature type="chain" id="PRO_5046098219" description="PEP-CTERM protein-sorting domain-containing protein" evidence="1">
    <location>
        <begin position="21"/>
        <end position="228"/>
    </location>
</feature>
<proteinExistence type="predicted"/>
<protein>
    <recommendedName>
        <fullName evidence="4">PEP-CTERM protein-sorting domain-containing protein</fullName>
    </recommendedName>
</protein>
<dbReference type="RefSeq" id="WP_343847129.1">
    <property type="nucleotide sequence ID" value="NZ_BAAAEI010000023.1"/>
</dbReference>
<evidence type="ECO:0008006" key="4">
    <source>
        <dbReference type="Google" id="ProtNLM"/>
    </source>
</evidence>
<accession>A0ABN0XRG1</accession>
<sequence>MNLLRLIMLLGILASPQSLAALINNGDFASCDLSGWQTDTDGASGGANDFSIEGSAPNCSAGIHVDAANTDVFFANTLYQALDFTGMGLLKLSLDFSVDSELTSQDNGFVADYFAIGLGDGSGALFDQFGLPGSLSLPTDINGAADFSLSWLIDASLLSQPNWTLEFQVLVGADSNGFTDLGRSSLLVHQVSLEALSNQVPEPVSLILMLAGLLLLGRTLNNHQGARQ</sequence>
<organism evidence="2 3">
    <name type="scientific">Bowmanella denitrificans</name>
    <dbReference type="NCBI Taxonomy" id="366582"/>
    <lineage>
        <taxon>Bacteria</taxon>
        <taxon>Pseudomonadati</taxon>
        <taxon>Pseudomonadota</taxon>
        <taxon>Gammaproteobacteria</taxon>
        <taxon>Alteromonadales</taxon>
        <taxon>Alteromonadaceae</taxon>
        <taxon>Bowmanella</taxon>
    </lineage>
</organism>
<name>A0ABN0XRG1_9ALTE</name>
<keyword evidence="1" id="KW-0732">Signal</keyword>
<reference evidence="2 3" key="1">
    <citation type="journal article" date="2019" name="Int. J. Syst. Evol. Microbiol.">
        <title>The Global Catalogue of Microorganisms (GCM) 10K type strain sequencing project: providing services to taxonomists for standard genome sequencing and annotation.</title>
        <authorList>
            <consortium name="The Broad Institute Genomics Platform"/>
            <consortium name="The Broad Institute Genome Sequencing Center for Infectious Disease"/>
            <person name="Wu L."/>
            <person name="Ma J."/>
        </authorList>
    </citation>
    <scope>NUCLEOTIDE SEQUENCE [LARGE SCALE GENOMIC DNA]</scope>
    <source>
        <strain evidence="2 3">JCM 13378</strain>
    </source>
</reference>
<gene>
    <name evidence="2" type="ORF">GCM10009092_38790</name>
</gene>
<keyword evidence="3" id="KW-1185">Reference proteome</keyword>
<comment type="caution">
    <text evidence="2">The sequence shown here is derived from an EMBL/GenBank/DDBJ whole genome shotgun (WGS) entry which is preliminary data.</text>
</comment>
<dbReference type="Proteomes" id="UP001501757">
    <property type="component" value="Unassembled WGS sequence"/>
</dbReference>
<dbReference type="EMBL" id="BAAAEI010000023">
    <property type="protein sequence ID" value="GAA0370723.1"/>
    <property type="molecule type" value="Genomic_DNA"/>
</dbReference>